<evidence type="ECO:0000313" key="1">
    <source>
        <dbReference type="EMBL" id="KAG8006765.1"/>
    </source>
</evidence>
<comment type="caution">
    <text evidence="1">The sequence shown here is derived from an EMBL/GenBank/DDBJ whole genome shotgun (WGS) entry which is preliminary data.</text>
</comment>
<dbReference type="Proteomes" id="UP000805704">
    <property type="component" value="Chromosome 20"/>
</dbReference>
<dbReference type="EMBL" id="CM024808">
    <property type="protein sequence ID" value="KAG8006765.1"/>
    <property type="molecule type" value="Genomic_DNA"/>
</dbReference>
<reference evidence="1" key="1">
    <citation type="submission" date="2020-04" db="EMBL/GenBank/DDBJ databases">
        <title>A chromosome-scale assembly and high-density genetic map of the yellow drum (Nibea albiflora) genome.</title>
        <authorList>
            <person name="Xu D."/>
            <person name="Zhang W."/>
            <person name="Chen R."/>
            <person name="Tan P."/>
            <person name="Wang L."/>
            <person name="Song H."/>
            <person name="Tian L."/>
            <person name="Zhu Q."/>
            <person name="Wang B."/>
        </authorList>
    </citation>
    <scope>NUCLEOTIDE SEQUENCE</scope>
    <source>
        <strain evidence="1">ZJHYS-2018</strain>
    </source>
</reference>
<organism evidence="1 2">
    <name type="scientific">Nibea albiflora</name>
    <name type="common">Yellow drum</name>
    <name type="synonym">Corvina albiflora</name>
    <dbReference type="NCBI Taxonomy" id="240163"/>
    <lineage>
        <taxon>Eukaryota</taxon>
        <taxon>Metazoa</taxon>
        <taxon>Chordata</taxon>
        <taxon>Craniata</taxon>
        <taxon>Vertebrata</taxon>
        <taxon>Euteleostomi</taxon>
        <taxon>Actinopterygii</taxon>
        <taxon>Neopterygii</taxon>
        <taxon>Teleostei</taxon>
        <taxon>Neoteleostei</taxon>
        <taxon>Acanthomorphata</taxon>
        <taxon>Eupercaria</taxon>
        <taxon>Sciaenidae</taxon>
        <taxon>Nibea</taxon>
    </lineage>
</organism>
<evidence type="ECO:0000313" key="2">
    <source>
        <dbReference type="Proteomes" id="UP000805704"/>
    </source>
</evidence>
<gene>
    <name evidence="1" type="primary">MPP3</name>
    <name evidence="1" type="ORF">GBF38_022772</name>
</gene>
<proteinExistence type="predicted"/>
<accession>A0ACB7EYA5</accession>
<name>A0ACB7EYA5_NIBAL</name>
<protein>
    <submittedName>
        <fullName evidence="1">MAGUK p55 subfamily member 3</fullName>
    </submittedName>
</protein>
<keyword evidence="2" id="KW-1185">Reference proteome</keyword>
<sequence>MSDRSSAIFQQTAADISAALDNVLKNQSGYIRSDVLQLEPGSVQATVNNIFRDTNATQVSVDQSIKDAITKSNNSLLSNATFTGTSVCTTRPLACDDATTMCTAVAGQAFCSCKKGYISIVYSNSSCRGLHETLALLTSQLRPDANHKEDMVFLKDVFSERSLGYLMKETAAYITDILYTCTGSYQVRALCSCTFCGWQVAEELQSGPMSTEEKELLHLLTSPHLKAVLSVHDTVAQKNFDPVLPPLPDDFEDELEEESVKIVRLVKNKEPLGATIRRDDATGVVIVARIMRGGAADRSGLVHVGDELREVNGVSVIHKRPDEISQLLSQSQGSITLKIIPAIKEEDRLKESKVYMRALFDYIPLEDKATPCQEAGLPFKRGDILQVVTQDDPTWWQAKRVGDSNLRAGLVPSKQFQERRLAYRMKMGTLPNPKSPKKPVYDQGCDKGGYTCSNKHSSSRTTQTSSRTRTHTSENVHGGSKASVSLTLCLPPLFPACLPTEDCDCEGYFNGQYIAGLRRSFRLSRKDRQGSAGEGSDPGDPDFLTYEEVTRYQQRPHERPRLVVLIDTTRPKKPHEKEGVEYHFVTKQQFDADALNNKFIEHGEYKENQYGTSIEAIRSVQAKNKMCVVDVQPEALKRLRTAEFKPYVIFVKPRVPESRRRRSAATSPGGGEHGRITDEDLQEMRQSAIQIDQQYGHLVDRVLIKEDSASACAELRGILERLERESFWVPVSWVRT</sequence>